<dbReference type="Pfam" id="PF00111">
    <property type="entry name" value="Fer2"/>
    <property type="match status" value="1"/>
</dbReference>
<keyword evidence="6" id="KW-0560">Oxidoreductase</keyword>
<dbReference type="PROSITE" id="PS00197">
    <property type="entry name" value="2FE2S_FER_1"/>
    <property type="match status" value="1"/>
</dbReference>
<keyword evidence="2" id="KW-0285">Flavoprotein</keyword>
<dbReference type="InterPro" id="IPR006058">
    <property type="entry name" value="2Fe2S_fd_BS"/>
</dbReference>
<dbReference type="SUPFAM" id="SSF52343">
    <property type="entry name" value="Ferredoxin reductase-like, C-terminal NADP-linked domain"/>
    <property type="match status" value="1"/>
</dbReference>
<organism evidence="11 12">
    <name type="scientific">Mesopusillimonas faecipullorum</name>
    <dbReference type="NCBI Taxonomy" id="2755040"/>
    <lineage>
        <taxon>Bacteria</taxon>
        <taxon>Pseudomonadati</taxon>
        <taxon>Pseudomonadota</taxon>
        <taxon>Betaproteobacteria</taxon>
        <taxon>Burkholderiales</taxon>
        <taxon>Alcaligenaceae</taxon>
        <taxon>Mesopusillimonas</taxon>
    </lineage>
</organism>
<keyword evidence="8" id="KW-0411">Iron-sulfur</keyword>
<name>A0ABS8CEM6_9BURK</name>
<protein>
    <submittedName>
        <fullName evidence="11">Oxidoreductase</fullName>
    </submittedName>
</protein>
<keyword evidence="4" id="KW-0001">2Fe-2S</keyword>
<evidence type="ECO:0000256" key="8">
    <source>
        <dbReference type="ARBA" id="ARBA00023014"/>
    </source>
</evidence>
<evidence type="ECO:0000259" key="10">
    <source>
        <dbReference type="PROSITE" id="PS51384"/>
    </source>
</evidence>
<evidence type="ECO:0000256" key="3">
    <source>
        <dbReference type="ARBA" id="ARBA00022643"/>
    </source>
</evidence>
<evidence type="ECO:0000256" key="1">
    <source>
        <dbReference type="ARBA" id="ARBA00001917"/>
    </source>
</evidence>
<evidence type="ECO:0000256" key="6">
    <source>
        <dbReference type="ARBA" id="ARBA00023002"/>
    </source>
</evidence>
<dbReference type="InterPro" id="IPR012675">
    <property type="entry name" value="Beta-grasp_dom_sf"/>
</dbReference>
<evidence type="ECO:0000256" key="5">
    <source>
        <dbReference type="ARBA" id="ARBA00022723"/>
    </source>
</evidence>
<gene>
    <name evidence="11" type="ORF">H0484_12200</name>
</gene>
<dbReference type="PROSITE" id="PS51085">
    <property type="entry name" value="2FE2S_FER_2"/>
    <property type="match status" value="1"/>
</dbReference>
<dbReference type="CDD" id="cd06185">
    <property type="entry name" value="PDR_like"/>
    <property type="match status" value="1"/>
</dbReference>
<dbReference type="PANTHER" id="PTHR47354">
    <property type="entry name" value="NADH OXIDOREDUCTASE HCR"/>
    <property type="match status" value="1"/>
</dbReference>
<dbReference type="Gene3D" id="2.40.30.10">
    <property type="entry name" value="Translation factors"/>
    <property type="match status" value="1"/>
</dbReference>
<keyword evidence="12" id="KW-1185">Reference proteome</keyword>
<keyword evidence="3" id="KW-0288">FMN</keyword>
<dbReference type="InterPro" id="IPR001041">
    <property type="entry name" value="2Fe-2S_ferredoxin-type"/>
</dbReference>
<sequence length="318" mass="34509">MSQITVKVVRKAQEAEDIVSLELASVDGKPLPAFSAGAHIDLHIRDGLIRQYSLLNDSTEQTRYVIGVLRDPDSRGGSVAVHDDINEGDVVQISEPRNHFELVPAPHSLLLAGGIGVTPILCMARRLSHTQGSFEMHYCARSPSRMAFHDEIKNANFADRAHFHFDDGDASQKLDLPAVLASAPAGSHIYVCGPTGFIDYVVQSAKQAGWSSDRVHFEYFGAAEIDTSGDSGFQVKVASTGAVYDVPADKRITEVLDEAGVFVPVSCEEGVCGTCLVRVLEGTPEHRDLYLTDAEHEANDQFTPCCSRSKSPMLVLDL</sequence>
<feature type="domain" description="FAD-binding FR-type" evidence="10">
    <location>
        <begin position="1"/>
        <end position="103"/>
    </location>
</feature>
<evidence type="ECO:0000313" key="11">
    <source>
        <dbReference type="EMBL" id="MCB5364507.1"/>
    </source>
</evidence>
<dbReference type="RefSeq" id="WP_226954923.1">
    <property type="nucleotide sequence ID" value="NZ_JACDXW010000006.1"/>
</dbReference>
<comment type="caution">
    <text evidence="11">The sequence shown here is derived from an EMBL/GenBank/DDBJ whole genome shotgun (WGS) entry which is preliminary data.</text>
</comment>
<dbReference type="InterPro" id="IPR017938">
    <property type="entry name" value="Riboflavin_synthase-like_b-brl"/>
</dbReference>
<evidence type="ECO:0000259" key="9">
    <source>
        <dbReference type="PROSITE" id="PS51085"/>
    </source>
</evidence>
<dbReference type="Gene3D" id="3.10.20.30">
    <property type="match status" value="1"/>
</dbReference>
<dbReference type="PANTHER" id="PTHR47354:SF1">
    <property type="entry name" value="CARNITINE MONOOXYGENASE REDUCTASE SUBUNIT"/>
    <property type="match status" value="1"/>
</dbReference>
<feature type="domain" description="2Fe-2S ferredoxin-type" evidence="9">
    <location>
        <begin position="233"/>
        <end position="318"/>
    </location>
</feature>
<dbReference type="PROSITE" id="PS51384">
    <property type="entry name" value="FAD_FR"/>
    <property type="match status" value="1"/>
</dbReference>
<dbReference type="InterPro" id="IPR036010">
    <property type="entry name" value="2Fe-2S_ferredoxin-like_sf"/>
</dbReference>
<comment type="cofactor">
    <cofactor evidence="1">
        <name>FMN</name>
        <dbReference type="ChEBI" id="CHEBI:58210"/>
    </cofactor>
</comment>
<dbReference type="Gene3D" id="3.40.50.80">
    <property type="entry name" value="Nucleotide-binding domain of ferredoxin-NADP reductase (FNR) module"/>
    <property type="match status" value="1"/>
</dbReference>
<dbReference type="InterPro" id="IPR039261">
    <property type="entry name" value="FNR_nucleotide-bd"/>
</dbReference>
<evidence type="ECO:0000256" key="4">
    <source>
        <dbReference type="ARBA" id="ARBA00022714"/>
    </source>
</evidence>
<evidence type="ECO:0000256" key="2">
    <source>
        <dbReference type="ARBA" id="ARBA00022630"/>
    </source>
</evidence>
<evidence type="ECO:0000313" key="12">
    <source>
        <dbReference type="Proteomes" id="UP000776983"/>
    </source>
</evidence>
<accession>A0ABS8CEM6</accession>
<dbReference type="InterPro" id="IPR017927">
    <property type="entry name" value="FAD-bd_FR_type"/>
</dbReference>
<proteinExistence type="predicted"/>
<evidence type="ECO:0000256" key="7">
    <source>
        <dbReference type="ARBA" id="ARBA00023004"/>
    </source>
</evidence>
<dbReference type="InterPro" id="IPR050415">
    <property type="entry name" value="MRET"/>
</dbReference>
<dbReference type="Pfam" id="PF22290">
    <property type="entry name" value="DmmA-like_N"/>
    <property type="match status" value="1"/>
</dbReference>
<dbReference type="SUPFAM" id="SSF63380">
    <property type="entry name" value="Riboflavin synthase domain-like"/>
    <property type="match status" value="1"/>
</dbReference>
<dbReference type="SUPFAM" id="SSF54292">
    <property type="entry name" value="2Fe-2S ferredoxin-like"/>
    <property type="match status" value="1"/>
</dbReference>
<reference evidence="11 12" key="1">
    <citation type="submission" date="2020-07" db="EMBL/GenBank/DDBJ databases">
        <title>Pusillimonas sp. nov., isolated from poultry manure in Taiwan.</title>
        <authorList>
            <person name="Lin S.-Y."/>
            <person name="Tang Y.-S."/>
            <person name="Young C.-C."/>
        </authorList>
    </citation>
    <scope>NUCLEOTIDE SEQUENCE [LARGE SCALE GENOMIC DNA]</scope>
    <source>
        <strain evidence="11 12">CC-YST705</strain>
    </source>
</reference>
<keyword evidence="5" id="KW-0479">Metal-binding</keyword>
<dbReference type="PRINTS" id="PR00409">
    <property type="entry name" value="PHDIOXRDTASE"/>
</dbReference>
<dbReference type="InterPro" id="IPR054582">
    <property type="entry name" value="DmmA-like_N"/>
</dbReference>
<dbReference type="CDD" id="cd00207">
    <property type="entry name" value="fer2"/>
    <property type="match status" value="1"/>
</dbReference>
<dbReference type="EMBL" id="JACDXW010000006">
    <property type="protein sequence ID" value="MCB5364507.1"/>
    <property type="molecule type" value="Genomic_DNA"/>
</dbReference>
<keyword evidence="7" id="KW-0408">Iron</keyword>
<dbReference type="Proteomes" id="UP000776983">
    <property type="component" value="Unassembled WGS sequence"/>
</dbReference>